<dbReference type="Pfam" id="PF24883">
    <property type="entry name" value="NPHP3_N"/>
    <property type="match status" value="1"/>
</dbReference>
<dbReference type="InterPro" id="IPR036770">
    <property type="entry name" value="Ankyrin_rpt-contain_sf"/>
</dbReference>
<evidence type="ECO:0000259" key="6">
    <source>
        <dbReference type="Pfam" id="PF24883"/>
    </source>
</evidence>
<dbReference type="InterPro" id="IPR056125">
    <property type="entry name" value="DUF7708"/>
</dbReference>
<feature type="domain" description="Nephrocystin 3-like N-terminal" evidence="6">
    <location>
        <begin position="337"/>
        <end position="514"/>
    </location>
</feature>
<feature type="repeat" description="ANK" evidence="3">
    <location>
        <begin position="1227"/>
        <end position="1259"/>
    </location>
</feature>
<feature type="domain" description="DUF7708" evidence="5">
    <location>
        <begin position="76"/>
        <end position="201"/>
    </location>
</feature>
<evidence type="ECO:0000256" key="1">
    <source>
        <dbReference type="ARBA" id="ARBA00022737"/>
    </source>
</evidence>
<evidence type="ECO:0008006" key="9">
    <source>
        <dbReference type="Google" id="ProtNLM"/>
    </source>
</evidence>
<sequence>MASIADPPVPVHLDLWDVTFAKLPSNDQQALRSGLGIPVTIGDVKASIAEAREKADKKWTIKGQRGDLNLRVHFDKVIHWVQEFVAIGDTIVTYDPGHAALPWAAMRFLLQILVNNSERAAGFISGLNELAFYIYFCTKVECRFLRDETYEEKLELGNRIIDLYSTIFQFMLKARQYFETSPAIRLAASLHKPTDGITKKLSLAESQFQKILIVSTFINTQLQKITRDAIEHLSKSHTDSMASLKCQLEDLLRLQRGKFTNSEITLHGVRELVVRQKARTLSSLVRVIRLIIRVRKAVAFIEGEEYKQYDRTIILTWLSTIPYQDHQTAALKEVQEGTGGWFLQDDVYRAWKASDKTSLLWLHGPPGCGKSKLMSLAIEEALNSGTGFSDAGVFYFHCSNNPAEPGRADFESIICCLVKQGSSGGTPSEPRMIPRYLVRAFKVAEVNGFASRHLSGEDCCAIMSKYAIDRRRMIIFLDALDECESEQREKMMDALTLIVERSGDALVKILVSSRDDVSLDMLPKHKQFEIHVEEDCNQQDINGYVKAQLSQLIHQKKLRILGSKGVPKGLQAKIIDRLSQGAQGMFRWVSIQLEYLCTLKTKHDIENRLGQLPPKLIDIYGELFQRRTQSYGPEHRRILDLALSSLLLPIRPDATVFAQMLFALESDERSDEDEISGESDRDGSASGTISRAQTLQGPEAVTELCFNLVVFDSTSSVFRFAHTSVQDYLSEHENGYYASQDLNSARVAEHCISLLLHIPNQIHEMKQASPQSGTQQERTVYEPRFEDISTVDTPFWYVQPSPAKCRTRLKRTLAWIHDKWGYFVVSSREYREKLPLKDLEVRFQHALVLQPWESVNPTIFFSACRYGLGSFVDTWTKKHAQLINVRLLPAFDEQDKRLLGTGLQHACSGGHSEIVERLIDEGTVIDYYSQGTPKTNALCIALQHHNTTITKLLLDRGASPSLSPDADVRFPLHLVISDEHEDALSLVQMLLEHGADADLLDDQRRTPLIATIANLQTISEPQVQISIPPGKSLGSSTHVQKHEDIARLLISSGANTNLRARSGWGPLHYAPKNGSPEIIELLLHHSANPNLSDKDGWTALHFAVKDRSPEIVELLLRHGTNPDVASHNGWTALHHAAKDGHKQIVELLLTHGADLHARQKLGWTALHIAARWGHESITKLLLAYNADMKALDLYGYTALHLAAKEGHTDIVALVVDAGSELSAINVYEETATHRAALRGHDKTVELLLALGVDPNILNLHGNNALSAAACSSKPEVCELLLPTTTDVNSQDGDGDTALSNAVDKSQPPYIVELLLGAGAQIVPQKPGPHCSFLDYNERIEGYGNDALLMAWNKENLGLLHTILSFAARRNPICEYATALVLWEKKEKEEFAAWMEARLENAPENRPKIVAFRKEIKRRENEIKEQNKQRLAKELGLDPPGNKMNHKPFK</sequence>
<dbReference type="PROSITE" id="PS50088">
    <property type="entry name" value="ANK_REPEAT"/>
    <property type="match status" value="8"/>
</dbReference>
<dbReference type="SMART" id="SM00248">
    <property type="entry name" value="ANK"/>
    <property type="match status" value="13"/>
</dbReference>
<dbReference type="SUPFAM" id="SSF48403">
    <property type="entry name" value="Ankyrin repeat"/>
    <property type="match status" value="2"/>
</dbReference>
<dbReference type="PANTHER" id="PTHR24198:SF165">
    <property type="entry name" value="ANKYRIN REPEAT-CONTAINING PROTEIN-RELATED"/>
    <property type="match status" value="1"/>
</dbReference>
<organism evidence="7 8">
    <name type="scientific">Cladonia borealis</name>
    <dbReference type="NCBI Taxonomy" id="184061"/>
    <lineage>
        <taxon>Eukaryota</taxon>
        <taxon>Fungi</taxon>
        <taxon>Dikarya</taxon>
        <taxon>Ascomycota</taxon>
        <taxon>Pezizomycotina</taxon>
        <taxon>Lecanoromycetes</taxon>
        <taxon>OSLEUM clade</taxon>
        <taxon>Lecanoromycetidae</taxon>
        <taxon>Lecanorales</taxon>
        <taxon>Lecanorineae</taxon>
        <taxon>Cladoniaceae</taxon>
        <taxon>Cladonia</taxon>
    </lineage>
</organism>
<dbReference type="Gene3D" id="1.25.40.20">
    <property type="entry name" value="Ankyrin repeat-containing domain"/>
    <property type="match status" value="4"/>
</dbReference>
<evidence type="ECO:0000256" key="4">
    <source>
        <dbReference type="SAM" id="MobiDB-lite"/>
    </source>
</evidence>
<feature type="compositionally biased region" description="Basic and acidic residues" evidence="4">
    <location>
        <begin position="1421"/>
        <end position="1435"/>
    </location>
</feature>
<comment type="caution">
    <text evidence="7">The sequence shown here is derived from an EMBL/GenBank/DDBJ whole genome shotgun (WGS) entry which is preliminary data.</text>
</comment>
<evidence type="ECO:0000259" key="5">
    <source>
        <dbReference type="Pfam" id="PF24809"/>
    </source>
</evidence>
<dbReference type="SUPFAM" id="SSF52540">
    <property type="entry name" value="P-loop containing nucleoside triphosphate hydrolases"/>
    <property type="match status" value="1"/>
</dbReference>
<feature type="repeat" description="ANK" evidence="3">
    <location>
        <begin position="1161"/>
        <end position="1193"/>
    </location>
</feature>
<dbReference type="Pfam" id="PF00023">
    <property type="entry name" value="Ank"/>
    <property type="match status" value="1"/>
</dbReference>
<proteinExistence type="predicted"/>
<dbReference type="EMBL" id="JAFEKC020000023">
    <property type="protein sequence ID" value="KAK0507620.1"/>
    <property type="molecule type" value="Genomic_DNA"/>
</dbReference>
<gene>
    <name evidence="7" type="ORF">JMJ35_010143</name>
</gene>
<dbReference type="InterPro" id="IPR027417">
    <property type="entry name" value="P-loop_NTPase"/>
</dbReference>
<evidence type="ECO:0000256" key="2">
    <source>
        <dbReference type="ARBA" id="ARBA00023043"/>
    </source>
</evidence>
<protein>
    <recommendedName>
        <fullName evidence="9">NACHT domain-containing protein</fullName>
    </recommendedName>
</protein>
<feature type="repeat" description="ANK" evidence="3">
    <location>
        <begin position="1095"/>
        <end position="1127"/>
    </location>
</feature>
<feature type="repeat" description="ANK" evidence="3">
    <location>
        <begin position="967"/>
        <end position="1002"/>
    </location>
</feature>
<dbReference type="Pfam" id="PF12796">
    <property type="entry name" value="Ank_2"/>
    <property type="match status" value="3"/>
</dbReference>
<accession>A0AA39QT72</accession>
<dbReference type="Pfam" id="PF13637">
    <property type="entry name" value="Ank_4"/>
    <property type="match status" value="1"/>
</dbReference>
<dbReference type="InterPro" id="IPR056884">
    <property type="entry name" value="NPHP3-like_N"/>
</dbReference>
<feature type="region of interest" description="Disordered" evidence="4">
    <location>
        <begin position="1421"/>
        <end position="1449"/>
    </location>
</feature>
<dbReference type="Pfam" id="PF24809">
    <property type="entry name" value="DUF7708"/>
    <property type="match status" value="1"/>
</dbReference>
<name>A0AA39QT72_9LECA</name>
<feature type="repeat" description="ANK" evidence="3">
    <location>
        <begin position="1194"/>
        <end position="1226"/>
    </location>
</feature>
<dbReference type="PROSITE" id="PS50297">
    <property type="entry name" value="ANK_REP_REGION"/>
    <property type="match status" value="7"/>
</dbReference>
<dbReference type="PANTHER" id="PTHR24198">
    <property type="entry name" value="ANKYRIN REPEAT AND PROTEIN KINASE DOMAIN-CONTAINING PROTEIN"/>
    <property type="match status" value="1"/>
</dbReference>
<feature type="repeat" description="ANK" evidence="3">
    <location>
        <begin position="1128"/>
        <end position="1160"/>
    </location>
</feature>
<evidence type="ECO:0000313" key="8">
    <source>
        <dbReference type="Proteomes" id="UP001166286"/>
    </source>
</evidence>
<evidence type="ECO:0000313" key="7">
    <source>
        <dbReference type="EMBL" id="KAK0507620.1"/>
    </source>
</evidence>
<evidence type="ECO:0000256" key="3">
    <source>
        <dbReference type="PROSITE-ProRule" id="PRU00023"/>
    </source>
</evidence>
<dbReference type="Proteomes" id="UP001166286">
    <property type="component" value="Unassembled WGS sequence"/>
</dbReference>
<feature type="region of interest" description="Disordered" evidence="4">
    <location>
        <begin position="668"/>
        <end position="692"/>
    </location>
</feature>
<keyword evidence="2 3" id="KW-0040">ANK repeat</keyword>
<feature type="repeat" description="ANK" evidence="3">
    <location>
        <begin position="1062"/>
        <end position="1094"/>
    </location>
</feature>
<feature type="compositionally biased region" description="Acidic residues" evidence="4">
    <location>
        <begin position="668"/>
        <end position="677"/>
    </location>
</feature>
<keyword evidence="1" id="KW-0677">Repeat</keyword>
<keyword evidence="8" id="KW-1185">Reference proteome</keyword>
<reference evidence="7" key="1">
    <citation type="submission" date="2023-03" db="EMBL/GenBank/DDBJ databases">
        <title>Complete genome of Cladonia borealis.</title>
        <authorList>
            <person name="Park H."/>
        </authorList>
    </citation>
    <scope>NUCLEOTIDE SEQUENCE</scope>
    <source>
        <strain evidence="7">ANT050790</strain>
    </source>
</reference>
<dbReference type="PRINTS" id="PR01415">
    <property type="entry name" value="ANKYRIN"/>
</dbReference>
<dbReference type="Gene3D" id="3.40.50.300">
    <property type="entry name" value="P-loop containing nucleotide triphosphate hydrolases"/>
    <property type="match status" value="1"/>
</dbReference>
<feature type="repeat" description="ANK" evidence="3">
    <location>
        <begin position="1293"/>
        <end position="1321"/>
    </location>
</feature>
<dbReference type="InterPro" id="IPR002110">
    <property type="entry name" value="Ankyrin_rpt"/>
</dbReference>